<gene>
    <name evidence="1" type="ORF">MJO28_012216</name>
</gene>
<dbReference type="EMBL" id="CM045876">
    <property type="protein sequence ID" value="KAI7942189.1"/>
    <property type="molecule type" value="Genomic_DNA"/>
</dbReference>
<reference evidence="1 2" key="3">
    <citation type="journal article" date="2022" name="Microbiol. Spectr.">
        <title>Folding features and dynamics of 3D genome architecture in plant fungal pathogens.</title>
        <authorList>
            <person name="Xia C."/>
        </authorList>
    </citation>
    <scope>NUCLEOTIDE SEQUENCE [LARGE SCALE GENOMIC DNA]</scope>
    <source>
        <strain evidence="1 2">93-210</strain>
    </source>
</reference>
<reference evidence="2" key="2">
    <citation type="journal article" date="2018" name="Mol. Plant Microbe Interact.">
        <title>Genome sequence resources for the wheat stripe rust pathogen (Puccinia striiformis f. sp. tritici) and the barley stripe rust pathogen (Puccinia striiformis f. sp. hordei).</title>
        <authorList>
            <person name="Xia C."/>
            <person name="Wang M."/>
            <person name="Yin C."/>
            <person name="Cornejo O.E."/>
            <person name="Hulbert S.H."/>
            <person name="Chen X."/>
        </authorList>
    </citation>
    <scope>NUCLEOTIDE SEQUENCE [LARGE SCALE GENOMIC DNA]</scope>
    <source>
        <strain evidence="2">93-210</strain>
    </source>
</reference>
<protein>
    <submittedName>
        <fullName evidence="1">Uncharacterized protein</fullName>
    </submittedName>
</protein>
<accession>A0ACC0DZA0</accession>
<comment type="caution">
    <text evidence="1">The sequence shown here is derived from an EMBL/GenBank/DDBJ whole genome shotgun (WGS) entry which is preliminary data.</text>
</comment>
<evidence type="ECO:0000313" key="2">
    <source>
        <dbReference type="Proteomes" id="UP001060170"/>
    </source>
</evidence>
<organism evidence="1 2">
    <name type="scientific">Puccinia striiformis f. sp. tritici</name>
    <dbReference type="NCBI Taxonomy" id="168172"/>
    <lineage>
        <taxon>Eukaryota</taxon>
        <taxon>Fungi</taxon>
        <taxon>Dikarya</taxon>
        <taxon>Basidiomycota</taxon>
        <taxon>Pucciniomycotina</taxon>
        <taxon>Pucciniomycetes</taxon>
        <taxon>Pucciniales</taxon>
        <taxon>Pucciniaceae</taxon>
        <taxon>Puccinia</taxon>
    </lineage>
</organism>
<reference evidence="2" key="1">
    <citation type="journal article" date="2018" name="BMC Genomics">
        <title>Genomic insights into host adaptation between the wheat stripe rust pathogen (Puccinia striiformis f. sp. tritici) and the barley stripe rust pathogen (Puccinia striiformis f. sp. hordei).</title>
        <authorList>
            <person name="Xia C."/>
            <person name="Wang M."/>
            <person name="Yin C."/>
            <person name="Cornejo O.E."/>
            <person name="Hulbert S.H."/>
            <person name="Chen X."/>
        </authorList>
    </citation>
    <scope>NUCLEOTIDE SEQUENCE [LARGE SCALE GENOMIC DNA]</scope>
    <source>
        <strain evidence="2">93-210</strain>
    </source>
</reference>
<name>A0ACC0DZA0_9BASI</name>
<proteinExistence type="predicted"/>
<sequence length="19" mass="2172">MFNPPKRDCTSQDTSGKLF</sequence>
<dbReference type="Proteomes" id="UP001060170">
    <property type="component" value="Chromosome 12"/>
</dbReference>
<keyword evidence="2" id="KW-1185">Reference proteome</keyword>
<evidence type="ECO:0000313" key="1">
    <source>
        <dbReference type="EMBL" id="KAI7942189.1"/>
    </source>
</evidence>